<dbReference type="Pfam" id="PF08240">
    <property type="entry name" value="ADH_N"/>
    <property type="match status" value="1"/>
</dbReference>
<dbReference type="InterPro" id="IPR050129">
    <property type="entry name" value="Zn_alcohol_dh"/>
</dbReference>
<comment type="cofactor">
    <cofactor evidence="4">
        <name>Zn(2+)</name>
        <dbReference type="ChEBI" id="CHEBI:29105"/>
    </cofactor>
</comment>
<comment type="similarity">
    <text evidence="4">Belongs to the zinc-containing alcohol dehydrogenase family.</text>
</comment>
<dbReference type="GO" id="GO:0008270">
    <property type="term" value="F:zinc ion binding"/>
    <property type="evidence" value="ECO:0007669"/>
    <property type="project" value="InterPro"/>
</dbReference>
<evidence type="ECO:0000256" key="1">
    <source>
        <dbReference type="ARBA" id="ARBA00022723"/>
    </source>
</evidence>
<dbReference type="GO" id="GO:0016491">
    <property type="term" value="F:oxidoreductase activity"/>
    <property type="evidence" value="ECO:0007669"/>
    <property type="project" value="UniProtKB-KW"/>
</dbReference>
<evidence type="ECO:0000256" key="4">
    <source>
        <dbReference type="RuleBase" id="RU361277"/>
    </source>
</evidence>
<dbReference type="InterPro" id="IPR013154">
    <property type="entry name" value="ADH-like_N"/>
</dbReference>
<keyword evidence="3" id="KW-0560">Oxidoreductase</keyword>
<sequence length="414" mass="46076">MQALIFDKTKSDWDSTKGFELADVPKPEIEKDTDVIIRVHYAGVCGSDKGIWYRQAFKEQILGSIDAENFPPLERGGIKGEVEKEKHLSPSQSLGALSPRQERVTMKKSFRIIGHEFFGEVVEVGSNVKDIRVGDFVACESHVVCNQCYQCQRGQKEVCTNEKILGISHDGGFAEYARVPAHVVWKTNTGLIRPDVAAMQEPFGNAVHAASKVDLAGKTVAIFGLGPIGLFLLLIARARGAKSIVGVEPNPTSIEMAKKLGIDYVIKLENTNAEKPYAHNQEVTDEIIKITKGVGVDVSFEMAGFNSSVNNCLYATRRGGEIILFGIKIGDFVFENYNRLIVHGFTMHAVIGRQLWQTWETTRALLEDPGNQIQEKLFNVILDHGNGTILPLAQYTKERFEEMINKHPKFLIQM</sequence>
<dbReference type="PANTHER" id="PTHR43401">
    <property type="entry name" value="L-THREONINE 3-DEHYDROGENASE"/>
    <property type="match status" value="1"/>
</dbReference>
<dbReference type="InterPro" id="IPR036291">
    <property type="entry name" value="NAD(P)-bd_dom_sf"/>
</dbReference>
<dbReference type="SUPFAM" id="SSF50129">
    <property type="entry name" value="GroES-like"/>
    <property type="match status" value="1"/>
</dbReference>
<dbReference type="PROSITE" id="PS00059">
    <property type="entry name" value="ADH_ZINC"/>
    <property type="match status" value="1"/>
</dbReference>
<dbReference type="EMBL" id="MFFF01000029">
    <property type="protein sequence ID" value="OGE98585.1"/>
    <property type="molecule type" value="Genomic_DNA"/>
</dbReference>
<keyword evidence="2 4" id="KW-0862">Zinc</keyword>
<dbReference type="PANTHER" id="PTHR43401:SF2">
    <property type="entry name" value="L-THREONINE 3-DEHYDROGENASE"/>
    <property type="match status" value="1"/>
</dbReference>
<feature type="domain" description="Alcohol dehydrogenase-like C-terminal" evidence="5">
    <location>
        <begin position="227"/>
        <end position="366"/>
    </location>
</feature>
<dbReference type="InterPro" id="IPR002328">
    <property type="entry name" value="ADH_Zn_CS"/>
</dbReference>
<dbReference type="SUPFAM" id="SSF51735">
    <property type="entry name" value="NAD(P)-binding Rossmann-fold domains"/>
    <property type="match status" value="1"/>
</dbReference>
<evidence type="ECO:0000256" key="2">
    <source>
        <dbReference type="ARBA" id="ARBA00022833"/>
    </source>
</evidence>
<comment type="caution">
    <text evidence="7">The sequence shown here is derived from an EMBL/GenBank/DDBJ whole genome shotgun (WGS) entry which is preliminary data.</text>
</comment>
<protein>
    <recommendedName>
        <fullName evidence="9">Theronine dehydrogenase</fullName>
    </recommendedName>
</protein>
<name>A0A1F5Q8S4_9BACT</name>
<evidence type="ECO:0000313" key="8">
    <source>
        <dbReference type="Proteomes" id="UP000177235"/>
    </source>
</evidence>
<dbReference type="InterPro" id="IPR013149">
    <property type="entry name" value="ADH-like_C"/>
</dbReference>
<organism evidence="7 8">
    <name type="scientific">Candidatus Doudnabacteria bacterium RIFCSPLOWO2_02_FULL_48_13</name>
    <dbReference type="NCBI Taxonomy" id="1817845"/>
    <lineage>
        <taxon>Bacteria</taxon>
        <taxon>Candidatus Doudnaibacteriota</taxon>
    </lineage>
</organism>
<dbReference type="Gene3D" id="3.90.180.10">
    <property type="entry name" value="Medium-chain alcohol dehydrogenases, catalytic domain"/>
    <property type="match status" value="2"/>
</dbReference>
<dbReference type="Proteomes" id="UP000177235">
    <property type="component" value="Unassembled WGS sequence"/>
</dbReference>
<evidence type="ECO:0000313" key="7">
    <source>
        <dbReference type="EMBL" id="OGE98585.1"/>
    </source>
</evidence>
<reference evidence="7 8" key="1">
    <citation type="journal article" date="2016" name="Nat. Commun.">
        <title>Thousands of microbial genomes shed light on interconnected biogeochemical processes in an aquifer system.</title>
        <authorList>
            <person name="Anantharaman K."/>
            <person name="Brown C.T."/>
            <person name="Hug L.A."/>
            <person name="Sharon I."/>
            <person name="Castelle C.J."/>
            <person name="Probst A.J."/>
            <person name="Thomas B.C."/>
            <person name="Singh A."/>
            <person name="Wilkins M.J."/>
            <person name="Karaoz U."/>
            <person name="Brodie E.L."/>
            <person name="Williams K.H."/>
            <person name="Hubbard S.S."/>
            <person name="Banfield J.F."/>
        </authorList>
    </citation>
    <scope>NUCLEOTIDE SEQUENCE [LARGE SCALE GENOMIC DNA]</scope>
</reference>
<dbReference type="Gene3D" id="3.40.50.720">
    <property type="entry name" value="NAD(P)-binding Rossmann-like Domain"/>
    <property type="match status" value="1"/>
</dbReference>
<dbReference type="AlphaFoldDB" id="A0A1F5Q8S4"/>
<gene>
    <name evidence="7" type="ORF">A3J05_01210</name>
</gene>
<feature type="domain" description="Alcohol dehydrogenase-like N-terminal" evidence="6">
    <location>
        <begin position="111"/>
        <end position="187"/>
    </location>
</feature>
<evidence type="ECO:0000256" key="3">
    <source>
        <dbReference type="ARBA" id="ARBA00023002"/>
    </source>
</evidence>
<keyword evidence="1 4" id="KW-0479">Metal-binding</keyword>
<dbReference type="InterPro" id="IPR011032">
    <property type="entry name" value="GroES-like_sf"/>
</dbReference>
<evidence type="ECO:0000259" key="5">
    <source>
        <dbReference type="Pfam" id="PF00107"/>
    </source>
</evidence>
<dbReference type="Pfam" id="PF00107">
    <property type="entry name" value="ADH_zinc_N"/>
    <property type="match status" value="1"/>
</dbReference>
<evidence type="ECO:0000259" key="6">
    <source>
        <dbReference type="Pfam" id="PF08240"/>
    </source>
</evidence>
<accession>A0A1F5Q8S4</accession>
<proteinExistence type="inferred from homology"/>
<evidence type="ECO:0008006" key="9">
    <source>
        <dbReference type="Google" id="ProtNLM"/>
    </source>
</evidence>